<reference evidence="1" key="1">
    <citation type="journal article" date="2020" name="mSystems">
        <title>Genome- and Community-Level Interaction Insights into Carbon Utilization and Element Cycling Functions of Hydrothermarchaeota in Hydrothermal Sediment.</title>
        <authorList>
            <person name="Zhou Z."/>
            <person name="Liu Y."/>
            <person name="Xu W."/>
            <person name="Pan J."/>
            <person name="Luo Z.H."/>
            <person name="Li M."/>
        </authorList>
    </citation>
    <scope>NUCLEOTIDE SEQUENCE [LARGE SCALE GENOMIC DNA]</scope>
    <source>
        <strain evidence="1">SpSt-1121</strain>
    </source>
</reference>
<comment type="caution">
    <text evidence="1">The sequence shown here is derived from an EMBL/GenBank/DDBJ whole genome shotgun (WGS) entry which is preliminary data.</text>
</comment>
<name>A0A7C5THI4_9CREN</name>
<dbReference type="AlphaFoldDB" id="A0A7C5THI4"/>
<sequence>MSIKVSNLAQKYKPSQEARDISTSKLSSSWNSTYESYTSLVDYMALNGYLYVVDIDNAVGI</sequence>
<evidence type="ECO:0000313" key="1">
    <source>
        <dbReference type="EMBL" id="HHP81077.1"/>
    </source>
</evidence>
<organism evidence="1">
    <name type="scientific">Ignisphaera aggregans</name>
    <dbReference type="NCBI Taxonomy" id="334771"/>
    <lineage>
        <taxon>Archaea</taxon>
        <taxon>Thermoproteota</taxon>
        <taxon>Thermoprotei</taxon>
        <taxon>Desulfurococcales</taxon>
        <taxon>Desulfurococcaceae</taxon>
        <taxon>Ignisphaera</taxon>
    </lineage>
</organism>
<accession>A0A7C5THI4</accession>
<dbReference type="EMBL" id="DRZI01000008">
    <property type="protein sequence ID" value="HHP81077.1"/>
    <property type="molecule type" value="Genomic_DNA"/>
</dbReference>
<proteinExistence type="predicted"/>
<gene>
    <name evidence="1" type="ORF">ENM84_00275</name>
</gene>
<protein>
    <submittedName>
        <fullName evidence="1">Uncharacterized protein</fullName>
    </submittedName>
</protein>